<keyword evidence="4" id="KW-1185">Reference proteome</keyword>
<feature type="domain" description="YqaJ viral recombinase" evidence="2">
    <location>
        <begin position="33"/>
        <end position="176"/>
    </location>
</feature>
<feature type="region of interest" description="Disordered" evidence="1">
    <location>
        <begin position="1"/>
        <end position="25"/>
    </location>
</feature>
<dbReference type="RefSeq" id="WP_066980949.1">
    <property type="nucleotide sequence ID" value="NZ_LUUI01000095.1"/>
</dbReference>
<feature type="compositionally biased region" description="Low complexity" evidence="1">
    <location>
        <begin position="1"/>
        <end position="20"/>
    </location>
</feature>
<dbReference type="InterPro" id="IPR011604">
    <property type="entry name" value="PDDEXK-like_dom_sf"/>
</dbReference>
<protein>
    <submittedName>
        <fullName evidence="3">Alkaline phosphatase</fullName>
    </submittedName>
</protein>
<dbReference type="Proteomes" id="UP000078476">
    <property type="component" value="Unassembled WGS sequence"/>
</dbReference>
<sequence>MTQPALDPAASSAASKPRPALRLVGTKDLPREDWLEVRKRGIGSSDAAAAVGLNPYKSQLELWLEKTGRDDNLPKIDPHDEESPTYWGNLLEPIVAAHYTRRTGNKVRRINAVLQHPHPGLFWMLANIDREVIGCDEVQILECKTAGINGAKLWRDGVPEYVQLQVQHQLAVTGKQSADVAVLLGGQELEIYRIERDEGLIGRLIQLELAFWRYVETDTPPPADGSESADLALRCLYPQDSGETLDFSQDVPLSATFSDLVNVRQSLAELEQQEALFKQSLQQAMGDASKALFETGSVTWKKAKDSLLLDSKRLLQDQPDLLQQYATTKTGSRRFLIQ</sequence>
<dbReference type="NCBIfam" id="TIGR03033">
    <property type="entry name" value="phage_rel_nuc"/>
    <property type="match status" value="1"/>
</dbReference>
<organism evidence="3 4">
    <name type="scientific">Methylomonas lenta</name>
    <dbReference type="NCBI Taxonomy" id="980561"/>
    <lineage>
        <taxon>Bacteria</taxon>
        <taxon>Pseudomonadati</taxon>
        <taxon>Pseudomonadota</taxon>
        <taxon>Gammaproteobacteria</taxon>
        <taxon>Methylococcales</taxon>
        <taxon>Methylococcaceae</taxon>
        <taxon>Methylomonas</taxon>
    </lineage>
</organism>
<dbReference type="InterPro" id="IPR051703">
    <property type="entry name" value="NF-kappa-B_Signaling_Reg"/>
</dbReference>
<gene>
    <name evidence="3" type="ORF">A1359_07370</name>
</gene>
<evidence type="ECO:0000313" key="3">
    <source>
        <dbReference type="EMBL" id="OAI16464.1"/>
    </source>
</evidence>
<dbReference type="OrthoDB" id="46225at2"/>
<comment type="caution">
    <text evidence="3">The sequence shown here is derived from an EMBL/GenBank/DDBJ whole genome shotgun (WGS) entry which is preliminary data.</text>
</comment>
<proteinExistence type="predicted"/>
<evidence type="ECO:0000259" key="2">
    <source>
        <dbReference type="Pfam" id="PF09588"/>
    </source>
</evidence>
<name>A0A177NFQ5_9GAMM</name>
<dbReference type="InterPro" id="IPR017482">
    <property type="entry name" value="Lambda-type_endonuclease"/>
</dbReference>
<evidence type="ECO:0000313" key="4">
    <source>
        <dbReference type="Proteomes" id="UP000078476"/>
    </source>
</evidence>
<dbReference type="EMBL" id="LUUI01000095">
    <property type="protein sequence ID" value="OAI16464.1"/>
    <property type="molecule type" value="Genomic_DNA"/>
</dbReference>
<dbReference type="PANTHER" id="PTHR46609">
    <property type="entry name" value="EXONUCLEASE, PHAGE-TYPE/RECB, C-TERMINAL DOMAIN-CONTAINING PROTEIN"/>
    <property type="match status" value="1"/>
</dbReference>
<evidence type="ECO:0000256" key="1">
    <source>
        <dbReference type="SAM" id="MobiDB-lite"/>
    </source>
</evidence>
<dbReference type="InterPro" id="IPR019080">
    <property type="entry name" value="YqaJ_viral_recombinase"/>
</dbReference>
<reference evidence="3 4" key="1">
    <citation type="submission" date="2016-03" db="EMBL/GenBank/DDBJ databases">
        <authorList>
            <person name="Ploux O."/>
        </authorList>
    </citation>
    <scope>NUCLEOTIDE SEQUENCE [LARGE SCALE GENOMIC DNA]</scope>
    <source>
        <strain evidence="3 4">R-45370</strain>
    </source>
</reference>
<dbReference type="PANTHER" id="PTHR46609:SF6">
    <property type="entry name" value="EXONUCLEASE, PHAGE-TYPE_RECB, C-TERMINAL DOMAIN-CONTAINING PROTEIN-RELATED"/>
    <property type="match status" value="1"/>
</dbReference>
<dbReference type="InterPro" id="IPR011335">
    <property type="entry name" value="Restrct_endonuc-II-like"/>
</dbReference>
<dbReference type="Gene3D" id="3.90.320.10">
    <property type="match status" value="1"/>
</dbReference>
<dbReference type="STRING" id="980561.A1359_07370"/>
<accession>A0A177NFQ5</accession>
<dbReference type="Pfam" id="PF09588">
    <property type="entry name" value="YqaJ"/>
    <property type="match status" value="1"/>
</dbReference>
<dbReference type="AlphaFoldDB" id="A0A177NFQ5"/>
<dbReference type="SUPFAM" id="SSF52980">
    <property type="entry name" value="Restriction endonuclease-like"/>
    <property type="match status" value="1"/>
</dbReference>